<dbReference type="AlphaFoldDB" id="A0A401LY38"/>
<gene>
    <name evidence="1" type="ORF">KGMB02408_34110</name>
</gene>
<evidence type="ECO:0000313" key="2">
    <source>
        <dbReference type="Proteomes" id="UP000288079"/>
    </source>
</evidence>
<accession>A0A401LY38</accession>
<evidence type="ECO:0008006" key="3">
    <source>
        <dbReference type="Google" id="ProtNLM"/>
    </source>
</evidence>
<keyword evidence="2" id="KW-1185">Reference proteome</keyword>
<dbReference type="Proteomes" id="UP000288079">
    <property type="component" value="Unassembled WGS sequence"/>
</dbReference>
<proteinExistence type="predicted"/>
<dbReference type="EMBL" id="BHWB01000011">
    <property type="protein sequence ID" value="GCB36466.1"/>
    <property type="molecule type" value="Genomic_DNA"/>
</dbReference>
<dbReference type="OrthoDB" id="1062381at2"/>
<dbReference type="RefSeq" id="WP_125042126.1">
    <property type="nucleotide sequence ID" value="NZ_BHWB01000011.1"/>
</dbReference>
<comment type="caution">
    <text evidence="1">The sequence shown here is derived from an EMBL/GenBank/DDBJ whole genome shotgun (WGS) entry which is preliminary data.</text>
</comment>
<name>A0A401LY38_9BACE</name>
<organism evidence="1 2">
    <name type="scientific">Bacteroides faecalis</name>
    <dbReference type="NCBI Taxonomy" id="2447885"/>
    <lineage>
        <taxon>Bacteria</taxon>
        <taxon>Pseudomonadati</taxon>
        <taxon>Bacteroidota</taxon>
        <taxon>Bacteroidia</taxon>
        <taxon>Bacteroidales</taxon>
        <taxon>Bacteroidaceae</taxon>
        <taxon>Bacteroides</taxon>
    </lineage>
</organism>
<protein>
    <recommendedName>
        <fullName evidence="3">Arm DNA-binding domain-containing protein</fullName>
    </recommendedName>
</protein>
<sequence>MAKLHLTVLNSRQNQEGKFPIFIAVTEKREVRYIKTDYTIDNLYEFDHGMVVCRKDAKIINQRLQFVLSQYQFVYNNRKVYQLIIEK</sequence>
<evidence type="ECO:0000313" key="1">
    <source>
        <dbReference type="EMBL" id="GCB36466.1"/>
    </source>
</evidence>
<reference evidence="1 2" key="1">
    <citation type="submission" date="2018-10" db="EMBL/GenBank/DDBJ databases">
        <title>Draft Genome Sequence of Bacteroides sp. KCTC 15687.</title>
        <authorList>
            <person name="Yu S.Y."/>
            <person name="Kim J.S."/>
            <person name="Oh B.S."/>
            <person name="Park S.H."/>
            <person name="Kang S.W."/>
            <person name="Park J.E."/>
            <person name="Choi S.H."/>
            <person name="Han K.I."/>
            <person name="Lee K.C."/>
            <person name="Eom M.K."/>
            <person name="Suh M.K."/>
            <person name="Lee D.H."/>
            <person name="Yoon H."/>
            <person name="Kim B."/>
            <person name="Yang S.J."/>
            <person name="Lee J.S."/>
            <person name="Lee J.H."/>
        </authorList>
    </citation>
    <scope>NUCLEOTIDE SEQUENCE [LARGE SCALE GENOMIC DNA]</scope>
    <source>
        <strain evidence="1 2">KCTC 15687</strain>
    </source>
</reference>